<dbReference type="Proteomes" id="UP000007151">
    <property type="component" value="Unassembled WGS sequence"/>
</dbReference>
<evidence type="ECO:0000313" key="2">
    <source>
        <dbReference type="Proteomes" id="UP000007151"/>
    </source>
</evidence>
<proteinExistence type="predicted"/>
<name>A0A212FLL1_DANPL</name>
<dbReference type="KEGG" id="dpl:KGM_201467"/>
<organism evidence="1 2">
    <name type="scientific">Danaus plexippus plexippus</name>
    <dbReference type="NCBI Taxonomy" id="278856"/>
    <lineage>
        <taxon>Eukaryota</taxon>
        <taxon>Metazoa</taxon>
        <taxon>Ecdysozoa</taxon>
        <taxon>Arthropoda</taxon>
        <taxon>Hexapoda</taxon>
        <taxon>Insecta</taxon>
        <taxon>Pterygota</taxon>
        <taxon>Neoptera</taxon>
        <taxon>Endopterygota</taxon>
        <taxon>Lepidoptera</taxon>
        <taxon>Glossata</taxon>
        <taxon>Ditrysia</taxon>
        <taxon>Papilionoidea</taxon>
        <taxon>Nymphalidae</taxon>
        <taxon>Danainae</taxon>
        <taxon>Danaini</taxon>
        <taxon>Danaina</taxon>
        <taxon>Danaus</taxon>
        <taxon>Danaus</taxon>
    </lineage>
</organism>
<evidence type="ECO:0000313" key="1">
    <source>
        <dbReference type="EMBL" id="OWR54633.1"/>
    </source>
</evidence>
<dbReference type="AlphaFoldDB" id="A0A212FLL1"/>
<gene>
    <name evidence="1" type="ORF">KGM_201467</name>
</gene>
<keyword evidence="2" id="KW-1185">Reference proteome</keyword>
<sequence length="87" mass="9834">MKIRANLDFITPNAFQLVSSSHCMSISADANNVPAILIKPIAINKVTGKLNKDREFLVGNLYNGHSDVVTYKIFWGYRYSRARKTMV</sequence>
<protein>
    <submittedName>
        <fullName evidence="1">Uncharacterized protein</fullName>
    </submittedName>
</protein>
<comment type="caution">
    <text evidence="1">The sequence shown here is derived from an EMBL/GenBank/DDBJ whole genome shotgun (WGS) entry which is preliminary data.</text>
</comment>
<accession>A0A212FLL1</accession>
<dbReference type="EMBL" id="AGBW02007743">
    <property type="protein sequence ID" value="OWR54633.1"/>
    <property type="molecule type" value="Genomic_DNA"/>
</dbReference>
<dbReference type="InParanoid" id="A0A212FLL1"/>
<reference evidence="1 2" key="1">
    <citation type="journal article" date="2011" name="Cell">
        <title>The monarch butterfly genome yields insights into long-distance migration.</title>
        <authorList>
            <person name="Zhan S."/>
            <person name="Merlin C."/>
            <person name="Boore J.L."/>
            <person name="Reppert S.M."/>
        </authorList>
    </citation>
    <scope>NUCLEOTIDE SEQUENCE [LARGE SCALE GENOMIC DNA]</scope>
    <source>
        <strain evidence="1">F-2</strain>
    </source>
</reference>